<comment type="caution">
    <text evidence="2">The sequence shown here is derived from an EMBL/GenBank/DDBJ whole genome shotgun (WGS) entry which is preliminary data.</text>
</comment>
<keyword evidence="3" id="KW-1185">Reference proteome</keyword>
<protein>
    <submittedName>
        <fullName evidence="2">Uncharacterized protein</fullName>
    </submittedName>
</protein>
<gene>
    <name evidence="2" type="ORF">MATL_G00115800</name>
</gene>
<sequence length="346" mass="39226">MNSAFKNRVSMGNDISSDEKEEKAEQAAAVLYRKVPLLADVGIDRCLLAYSGLDSTAVLQRNYSSRLQGSGRHLREVGRLGAELLGAVGPMLAAETPFPLAVGIGAVVVSTLLGKILASPGESTVDLLQRIFAEQKENEVRDLMGEYLKRHQMYVFDTRKLQEELQYWERLLSAQLTRLKNAMLRDGHMSSGTLKIWVNGAAFHSQMLIHLARLQPGGSTPARVAICTYQEDLQELLDKYRRYKASSIVLERREAIEVNVSVSMYPVDHEIFGYEIHDRELKRKGEIDIDDINIPSYVSYSSVVQAYVDRMFSQCEQITGMRQYFRDTLRNLDTLIAQRGEFRYFT</sequence>
<evidence type="ECO:0000256" key="1">
    <source>
        <dbReference type="SAM" id="MobiDB-lite"/>
    </source>
</evidence>
<dbReference type="Proteomes" id="UP001046870">
    <property type="component" value="Chromosome 9"/>
</dbReference>
<name>A0A9D3Q1D6_MEGAT</name>
<evidence type="ECO:0000313" key="2">
    <source>
        <dbReference type="EMBL" id="KAG7470618.1"/>
    </source>
</evidence>
<evidence type="ECO:0000313" key="3">
    <source>
        <dbReference type="Proteomes" id="UP001046870"/>
    </source>
</evidence>
<dbReference type="AlphaFoldDB" id="A0A9D3Q1D6"/>
<feature type="region of interest" description="Disordered" evidence="1">
    <location>
        <begin position="1"/>
        <end position="20"/>
    </location>
</feature>
<dbReference type="OrthoDB" id="8947794at2759"/>
<organism evidence="2 3">
    <name type="scientific">Megalops atlanticus</name>
    <name type="common">Tarpon</name>
    <name type="synonym">Clupea gigantea</name>
    <dbReference type="NCBI Taxonomy" id="7932"/>
    <lineage>
        <taxon>Eukaryota</taxon>
        <taxon>Metazoa</taxon>
        <taxon>Chordata</taxon>
        <taxon>Craniata</taxon>
        <taxon>Vertebrata</taxon>
        <taxon>Euteleostomi</taxon>
        <taxon>Actinopterygii</taxon>
        <taxon>Neopterygii</taxon>
        <taxon>Teleostei</taxon>
        <taxon>Elopiformes</taxon>
        <taxon>Megalopidae</taxon>
        <taxon>Megalops</taxon>
    </lineage>
</organism>
<reference evidence="2" key="1">
    <citation type="submission" date="2021-01" db="EMBL/GenBank/DDBJ databases">
        <authorList>
            <person name="Zahm M."/>
            <person name="Roques C."/>
            <person name="Cabau C."/>
            <person name="Klopp C."/>
            <person name="Donnadieu C."/>
            <person name="Jouanno E."/>
            <person name="Lampietro C."/>
            <person name="Louis A."/>
            <person name="Herpin A."/>
            <person name="Echchiki A."/>
            <person name="Berthelot C."/>
            <person name="Parey E."/>
            <person name="Roest-Crollius H."/>
            <person name="Braasch I."/>
            <person name="Postlethwait J."/>
            <person name="Bobe J."/>
            <person name="Montfort J."/>
            <person name="Bouchez O."/>
            <person name="Begum T."/>
            <person name="Mejri S."/>
            <person name="Adams A."/>
            <person name="Chen W.-J."/>
            <person name="Guiguen Y."/>
        </authorList>
    </citation>
    <scope>NUCLEOTIDE SEQUENCE</scope>
    <source>
        <strain evidence="2">YG-15Mar2019-1</strain>
        <tissue evidence="2">Brain</tissue>
    </source>
</reference>
<dbReference type="EMBL" id="JAFDVH010000009">
    <property type="protein sequence ID" value="KAG7470618.1"/>
    <property type="molecule type" value="Genomic_DNA"/>
</dbReference>
<accession>A0A9D3Q1D6</accession>
<proteinExistence type="predicted"/>